<name>A0ABY8UAH5_TETOB</name>
<keyword evidence="2" id="KW-0863">Zinc-finger</keyword>
<dbReference type="InterPro" id="IPR045234">
    <property type="entry name" value="Unkempt-like"/>
</dbReference>
<dbReference type="Gene3D" id="3.30.1370.210">
    <property type="match status" value="1"/>
</dbReference>
<dbReference type="EMBL" id="CP126215">
    <property type="protein sequence ID" value="WIA17071.1"/>
    <property type="molecule type" value="Genomic_DNA"/>
</dbReference>
<protein>
    <recommendedName>
        <fullName evidence="6">C3H1-type domain-containing protein</fullName>
    </recommendedName>
</protein>
<reference evidence="4 5" key="1">
    <citation type="submission" date="2023-05" db="EMBL/GenBank/DDBJ databases">
        <title>A 100% complete, gapless, phased diploid assembly of the Scenedesmus obliquus UTEX 3031 genome.</title>
        <authorList>
            <person name="Biondi T.C."/>
            <person name="Hanschen E.R."/>
            <person name="Kwon T."/>
            <person name="Eng W."/>
            <person name="Kruse C.P.S."/>
            <person name="Koehler S.I."/>
            <person name="Kunde Y."/>
            <person name="Gleasner C.D."/>
            <person name="You Mak K.T."/>
            <person name="Polle J."/>
            <person name="Hovde B.T."/>
            <person name="Starkenburg S.R."/>
        </authorList>
    </citation>
    <scope>NUCLEOTIDE SEQUENCE [LARGE SCALE GENOMIC DNA]</scope>
    <source>
        <strain evidence="4 5">DOE0152z</strain>
    </source>
</reference>
<proteinExistence type="predicted"/>
<evidence type="ECO:0000256" key="1">
    <source>
        <dbReference type="ARBA" id="ARBA00022723"/>
    </source>
</evidence>
<dbReference type="PANTHER" id="PTHR14493">
    <property type="entry name" value="UNKEMPT FAMILY MEMBER"/>
    <property type="match status" value="1"/>
</dbReference>
<keyword evidence="5" id="KW-1185">Reference proteome</keyword>
<evidence type="ECO:0000256" key="2">
    <source>
        <dbReference type="ARBA" id="ARBA00022771"/>
    </source>
</evidence>
<keyword evidence="1" id="KW-0479">Metal-binding</keyword>
<evidence type="ECO:0000313" key="4">
    <source>
        <dbReference type="EMBL" id="WIA17071.1"/>
    </source>
</evidence>
<evidence type="ECO:0000256" key="3">
    <source>
        <dbReference type="ARBA" id="ARBA00022833"/>
    </source>
</evidence>
<gene>
    <name evidence="4" type="ORF">OEZ85_013972</name>
</gene>
<dbReference type="PANTHER" id="PTHR14493:SF50">
    <property type="entry name" value="RING FINGER PROTEIN UNKEMPT"/>
    <property type="match status" value="1"/>
</dbReference>
<evidence type="ECO:0008006" key="6">
    <source>
        <dbReference type="Google" id="ProtNLM"/>
    </source>
</evidence>
<evidence type="ECO:0000313" key="5">
    <source>
        <dbReference type="Proteomes" id="UP001244341"/>
    </source>
</evidence>
<keyword evidence="3" id="KW-0862">Zinc</keyword>
<sequence>MCGSTQHSTDLKEKCPFGTTCKYAHGHFELWLHPGRFRTKLCSLGGNCRRPVCFFAHSEAELRVTPYSKLDTAAAVAAQQLSQLAADGTVPSAHTSQCGSTVQQLLAGMLAVEAPGA</sequence>
<organism evidence="4 5">
    <name type="scientific">Tetradesmus obliquus</name>
    <name type="common">Green alga</name>
    <name type="synonym">Acutodesmus obliquus</name>
    <dbReference type="NCBI Taxonomy" id="3088"/>
    <lineage>
        <taxon>Eukaryota</taxon>
        <taxon>Viridiplantae</taxon>
        <taxon>Chlorophyta</taxon>
        <taxon>core chlorophytes</taxon>
        <taxon>Chlorophyceae</taxon>
        <taxon>CS clade</taxon>
        <taxon>Sphaeropleales</taxon>
        <taxon>Scenedesmaceae</taxon>
        <taxon>Tetradesmus</taxon>
    </lineage>
</organism>
<dbReference type="Pfam" id="PF14608">
    <property type="entry name" value="zf-CCCH_2"/>
    <property type="match status" value="2"/>
</dbReference>
<accession>A0ABY8UAH5</accession>
<dbReference type="Proteomes" id="UP001244341">
    <property type="component" value="Chromosome 8b"/>
</dbReference>